<evidence type="ECO:0000256" key="1">
    <source>
        <dbReference type="HAMAP-Rule" id="MF_00386"/>
    </source>
</evidence>
<dbReference type="NCBIfam" id="TIGR00278">
    <property type="entry name" value="membrane protein insertion efficiency factor YidD"/>
    <property type="match status" value="1"/>
</dbReference>
<protein>
    <recommendedName>
        <fullName evidence="1">Putative membrane protein insertion efficiency factor</fullName>
    </recommendedName>
</protein>
<keyword evidence="1" id="KW-0472">Membrane</keyword>
<evidence type="ECO:0000313" key="3">
    <source>
        <dbReference type="Proteomes" id="UP000032279"/>
    </source>
</evidence>
<dbReference type="HAMAP" id="MF_00386">
    <property type="entry name" value="UPF0161_YidD"/>
    <property type="match status" value="1"/>
</dbReference>
<dbReference type="Pfam" id="PF01809">
    <property type="entry name" value="YidD"/>
    <property type="match status" value="1"/>
</dbReference>
<dbReference type="GO" id="GO:0005886">
    <property type="term" value="C:plasma membrane"/>
    <property type="evidence" value="ECO:0007669"/>
    <property type="project" value="UniProtKB-SubCell"/>
</dbReference>
<dbReference type="PANTHER" id="PTHR33383">
    <property type="entry name" value="MEMBRANE PROTEIN INSERTION EFFICIENCY FACTOR-RELATED"/>
    <property type="match status" value="1"/>
</dbReference>
<dbReference type="PANTHER" id="PTHR33383:SF1">
    <property type="entry name" value="MEMBRANE PROTEIN INSERTION EFFICIENCY FACTOR-RELATED"/>
    <property type="match status" value="1"/>
</dbReference>
<dbReference type="InterPro" id="IPR002696">
    <property type="entry name" value="Membr_insert_effic_factor_YidD"/>
</dbReference>
<sequence>MVKFIDWLIGWYQRNISAFHPATCRYQPTCSSYMKEAVDRFGVPGILMGLARILRCHPFVKGGFDPVPEHFSLLRNKIK</sequence>
<dbReference type="STRING" id="1335616.WDC_0171"/>
<comment type="similarity">
    <text evidence="1">Belongs to the UPF0161 family.</text>
</comment>
<gene>
    <name evidence="2" type="ORF">WDC_0171</name>
</gene>
<name>A0A0D1A8T7_9LACO</name>
<dbReference type="AlphaFoldDB" id="A0A0D1A8T7"/>
<evidence type="ECO:0000313" key="2">
    <source>
        <dbReference type="EMBL" id="KIS04240.1"/>
    </source>
</evidence>
<keyword evidence="3" id="KW-1185">Reference proteome</keyword>
<dbReference type="RefSeq" id="WP_082040878.1">
    <property type="nucleotide sequence ID" value="NZ_AWTT01000002.1"/>
</dbReference>
<dbReference type="OrthoDB" id="9801753at2"/>
<organism evidence="2 3">
    <name type="scientific">Paucilactobacillus wasatchensis</name>
    <dbReference type="NCBI Taxonomy" id="1335616"/>
    <lineage>
        <taxon>Bacteria</taxon>
        <taxon>Bacillati</taxon>
        <taxon>Bacillota</taxon>
        <taxon>Bacilli</taxon>
        <taxon>Lactobacillales</taxon>
        <taxon>Lactobacillaceae</taxon>
        <taxon>Paucilactobacillus</taxon>
    </lineage>
</organism>
<dbReference type="SMART" id="SM01234">
    <property type="entry name" value="Haemolytic"/>
    <property type="match status" value="1"/>
</dbReference>
<keyword evidence="1" id="KW-1003">Cell membrane</keyword>
<comment type="function">
    <text evidence="1">Could be involved in insertion of integral membrane proteins into the membrane.</text>
</comment>
<dbReference type="EMBL" id="AWTT01000002">
    <property type="protein sequence ID" value="KIS04240.1"/>
    <property type="molecule type" value="Genomic_DNA"/>
</dbReference>
<comment type="subcellular location">
    <subcellularLocation>
        <location evidence="1">Cell membrane</location>
        <topology evidence="1">Peripheral membrane protein</topology>
        <orientation evidence="1">Cytoplasmic side</orientation>
    </subcellularLocation>
</comment>
<accession>A0A0D1A8T7</accession>
<dbReference type="Proteomes" id="UP000032279">
    <property type="component" value="Unassembled WGS sequence"/>
</dbReference>
<dbReference type="PATRIC" id="fig|1335616.4.peg.171"/>
<proteinExistence type="inferred from homology"/>
<comment type="caution">
    <text evidence="2">The sequence shown here is derived from an EMBL/GenBank/DDBJ whole genome shotgun (WGS) entry which is preliminary data.</text>
</comment>
<reference evidence="2 3" key="1">
    <citation type="submission" date="2013-08" db="EMBL/GenBank/DDBJ databases">
        <title>Lactobacillus wasatchii sp. WDC04, a late gas producing bacteria isolated from aged chedder cheese.</title>
        <authorList>
            <person name="Oberg C.J."/>
            <person name="Culumber M."/>
            <person name="McMahon D.J."/>
            <person name="Broadbent J.R."/>
            <person name="Oberg T.S."/>
            <person name="Ortaki F."/>
        </authorList>
    </citation>
    <scope>NUCLEOTIDE SEQUENCE [LARGE SCALE GENOMIC DNA]</scope>
    <source>
        <strain evidence="2 3">WDC04</strain>
    </source>
</reference>